<protein>
    <recommendedName>
        <fullName evidence="3">XRE family transcriptional regulator</fullName>
    </recommendedName>
</protein>
<gene>
    <name evidence="1" type="ORF">SAMN04489723_10462</name>
</gene>
<dbReference type="SUPFAM" id="SSF47413">
    <property type="entry name" value="lambda repressor-like DNA-binding domains"/>
    <property type="match status" value="1"/>
</dbReference>
<dbReference type="GO" id="GO:0003677">
    <property type="term" value="F:DNA binding"/>
    <property type="evidence" value="ECO:0007669"/>
    <property type="project" value="InterPro"/>
</dbReference>
<name>A0A1I0Y4J0_9BACT</name>
<proteinExistence type="predicted"/>
<dbReference type="RefSeq" id="WP_139229053.1">
    <property type="nucleotide sequence ID" value="NZ_FOKK01000004.1"/>
</dbReference>
<dbReference type="EMBL" id="FOKK01000004">
    <property type="protein sequence ID" value="SFB07113.1"/>
    <property type="molecule type" value="Genomic_DNA"/>
</dbReference>
<evidence type="ECO:0000313" key="1">
    <source>
        <dbReference type="EMBL" id="SFB07113.1"/>
    </source>
</evidence>
<keyword evidence="2" id="KW-1185">Reference proteome</keyword>
<dbReference type="STRING" id="237018.SAMN04489723_10462"/>
<reference evidence="1 2" key="1">
    <citation type="submission" date="2016-10" db="EMBL/GenBank/DDBJ databases">
        <authorList>
            <person name="de Groot N.N."/>
        </authorList>
    </citation>
    <scope>NUCLEOTIDE SEQUENCE [LARGE SCALE GENOMIC DNA]</scope>
    <source>
        <strain evidence="1 2">DSM 23399</strain>
    </source>
</reference>
<accession>A0A1I0Y4J0</accession>
<dbReference type="AlphaFoldDB" id="A0A1I0Y4J0"/>
<evidence type="ECO:0008006" key="3">
    <source>
        <dbReference type="Google" id="ProtNLM"/>
    </source>
</evidence>
<dbReference type="Proteomes" id="UP000198790">
    <property type="component" value="Unassembled WGS sequence"/>
</dbReference>
<sequence>MSAIYESIQVSDEVKRYVDHSFDIVNRIYDLLQHQGKSQRDLAHLMGKKESEISK</sequence>
<organism evidence="1 2">
    <name type="scientific">Algoriphagus aquimarinus</name>
    <dbReference type="NCBI Taxonomy" id="237018"/>
    <lineage>
        <taxon>Bacteria</taxon>
        <taxon>Pseudomonadati</taxon>
        <taxon>Bacteroidota</taxon>
        <taxon>Cytophagia</taxon>
        <taxon>Cytophagales</taxon>
        <taxon>Cyclobacteriaceae</taxon>
        <taxon>Algoriphagus</taxon>
    </lineage>
</organism>
<dbReference type="OrthoDB" id="770730at2"/>
<dbReference type="InterPro" id="IPR010982">
    <property type="entry name" value="Lambda_DNA-bd_dom_sf"/>
</dbReference>
<evidence type="ECO:0000313" key="2">
    <source>
        <dbReference type="Proteomes" id="UP000198790"/>
    </source>
</evidence>